<dbReference type="OrthoDB" id="7375392at2"/>
<dbReference type="RefSeq" id="WP_138399648.1">
    <property type="nucleotide sequence ID" value="NZ_JBAFVI010000002.1"/>
</dbReference>
<protein>
    <submittedName>
        <fullName evidence="1">Nitrate ABC transporter substrate-binding protein</fullName>
    </submittedName>
</protein>
<proteinExistence type="predicted"/>
<evidence type="ECO:0000313" key="2">
    <source>
        <dbReference type="Proteomes" id="UP000305131"/>
    </source>
</evidence>
<dbReference type="EMBL" id="VAUP01000022">
    <property type="protein sequence ID" value="TLX43294.1"/>
    <property type="molecule type" value="Genomic_DNA"/>
</dbReference>
<organism evidence="1 2">
    <name type="scientific">Xanthobacter autotrophicus</name>
    <dbReference type="NCBI Taxonomy" id="280"/>
    <lineage>
        <taxon>Bacteria</taxon>
        <taxon>Pseudomonadati</taxon>
        <taxon>Pseudomonadota</taxon>
        <taxon>Alphaproteobacteria</taxon>
        <taxon>Hyphomicrobiales</taxon>
        <taxon>Xanthobacteraceae</taxon>
        <taxon>Xanthobacter</taxon>
    </lineage>
</organism>
<dbReference type="GeneID" id="95774133"/>
<accession>A0A6C1KJT1</accession>
<evidence type="ECO:0000313" key="1">
    <source>
        <dbReference type="EMBL" id="TLX43294.1"/>
    </source>
</evidence>
<dbReference type="Gene3D" id="3.40.190.10">
    <property type="entry name" value="Periplasmic binding protein-like II"/>
    <property type="match status" value="1"/>
</dbReference>
<dbReference type="Proteomes" id="UP000305131">
    <property type="component" value="Unassembled WGS sequence"/>
</dbReference>
<dbReference type="SUPFAM" id="SSF53850">
    <property type="entry name" value="Periplasmic binding protein-like II"/>
    <property type="match status" value="1"/>
</dbReference>
<comment type="caution">
    <text evidence="1">The sequence shown here is derived from an EMBL/GenBank/DDBJ whole genome shotgun (WGS) entry which is preliminary data.</text>
</comment>
<gene>
    <name evidence="1" type="ORF">FBQ73_11775</name>
</gene>
<reference evidence="1 2" key="1">
    <citation type="submission" date="2019-05" db="EMBL/GenBank/DDBJ databases">
        <authorList>
            <person name="Zhou X."/>
        </authorList>
    </citation>
    <scope>NUCLEOTIDE SEQUENCE [LARGE SCALE GENOMIC DNA]</scope>
    <source>
        <strain evidence="1 2">DSM 432</strain>
    </source>
</reference>
<name>A0A6C1KJT1_XANAU</name>
<dbReference type="AlphaFoldDB" id="A0A6C1KJT1"/>
<sequence>MSDATTQVIRLAPNVPVFDLPIIVALERGLFHAQGVEVEFVARHDPVTSNQDAFKRQKESLYESGRADAYNLCEWAGLDRSDRSGRGSRVHALRPAVAAQVILTFDGDIQEPRDLAGVPVGINEFTGSHYTALQFLEGTLPREDIVLQHVGEPYLRYQQLKAGTLRAASLMEPYVSLALKEGAHIISANFYRGAEVISPDLTPTQRQGYLTAVNAAADLIRADFGSFKHHLIVDQIRDRIAPLEIADHFVHYAHAKPLDPKRFAYTTAWMRSWNLAPEHGAFDELVVI</sequence>